<evidence type="ECO:0000256" key="2">
    <source>
        <dbReference type="ARBA" id="ARBA00022679"/>
    </source>
</evidence>
<feature type="compositionally biased region" description="Acidic residues" evidence="10">
    <location>
        <begin position="352"/>
        <end position="364"/>
    </location>
</feature>
<dbReference type="InterPro" id="IPR036691">
    <property type="entry name" value="Endo/exonu/phosph_ase_sf"/>
</dbReference>
<feature type="region of interest" description="Disordered" evidence="10">
    <location>
        <begin position="485"/>
        <end position="563"/>
    </location>
</feature>
<dbReference type="PANTHER" id="PTHR24350">
    <property type="entry name" value="SERINE/THREONINE-PROTEIN KINASE IAL-RELATED"/>
    <property type="match status" value="1"/>
</dbReference>
<evidence type="ECO:0000256" key="1">
    <source>
        <dbReference type="ARBA" id="ARBA00022527"/>
    </source>
</evidence>
<feature type="active site" description="Proton acceptor" evidence="6">
    <location>
        <position position="145"/>
    </location>
</feature>
<evidence type="ECO:0000256" key="8">
    <source>
        <dbReference type="PIRSR" id="PIRSR630616-3"/>
    </source>
</evidence>
<dbReference type="Pfam" id="PF03372">
    <property type="entry name" value="Exo_endo_phos"/>
    <property type="match status" value="1"/>
</dbReference>
<organism evidence="12 13">
    <name type="scientific">Perkinsus olseni</name>
    <name type="common">Perkinsus atlanticus</name>
    <dbReference type="NCBI Taxonomy" id="32597"/>
    <lineage>
        <taxon>Eukaryota</taxon>
        <taxon>Sar</taxon>
        <taxon>Alveolata</taxon>
        <taxon>Perkinsozoa</taxon>
        <taxon>Perkinsea</taxon>
        <taxon>Perkinsida</taxon>
        <taxon>Perkinsidae</taxon>
        <taxon>Perkinsus</taxon>
    </lineage>
</organism>
<dbReference type="PROSITE" id="PS00107">
    <property type="entry name" value="PROTEIN_KINASE_ATP"/>
    <property type="match status" value="1"/>
</dbReference>
<feature type="compositionally biased region" description="Low complexity" evidence="10">
    <location>
        <begin position="447"/>
        <end position="459"/>
    </location>
</feature>
<evidence type="ECO:0000256" key="10">
    <source>
        <dbReference type="SAM" id="MobiDB-lite"/>
    </source>
</evidence>
<evidence type="ECO:0000256" key="5">
    <source>
        <dbReference type="ARBA" id="ARBA00022840"/>
    </source>
</evidence>
<evidence type="ECO:0000313" key="12">
    <source>
        <dbReference type="EMBL" id="KAF4681921.1"/>
    </source>
</evidence>
<feature type="domain" description="Protein kinase" evidence="11">
    <location>
        <begin position="25"/>
        <end position="309"/>
    </location>
</feature>
<sequence length="853" mass="93726">MPDALESPTSSSFLHFGPPDDPQRYQLGPQIGAGATAKVHKCKRVEDGRLFAVKVMFSSQVARDPDRSEIAILKRLAHRNIVKLYDVISQGTIVYMVIEYVGGGELLSFIAADPRFGQELVVKFIFCQIVDALIYLHSNGVIHRDLKPENILIASLGTGGEEKEEDPGPPPEGYPTVPGISIYPIVKLADFGLSRVVSVFGRASTVVGTPQYWAPEVVRSRETGEGYDGRADNWSLGVLLYVMLAKRYPFRPNKRKGVSRKDRINGGLEISFEGMDRVDAAAKDLISRLIVVNPAERITLGEALHHPWLEDFPLARQIASARSSSGLIEVASTAASSGGGGVQERSPRDGQDECSGEVAVEAEEESVRELREAEESTVSGERAAERLRLDELCEAQREVIRYYQQPGHEASPDDKSGRQLAALLHPGEGDLDSKAADIFDLSFLAGSHSDSSTTDTGDSSPDEDSGSGTDPNIRKARHELWLRQKAAAAPDDDADDDAVPKGGRKRPRDDIGGTDESAPSEGEVVRMADGPRGRSAAATAATKRVRVEGGGGASSGRQHPQSDLSPISRLKILSWNVDGLDQHSDEIDMTARTMTVASHIVDERPHVVLLQELVDFNLTWLRRLLSEFYDFYIQSSPPLPYFVGILIDRSAVAIRGPLVTDNFATTKMGRALVSLNGEVRLTTGGRVKIHIATAHLESTKAFARPRVEQLKESFSDMRRSVAQNGSCLAIFGGDLNIRDEEVRQALSAERADILDAWEASGRPKESEFTWDMRKNDNLGIKGKPKARFDRVYLTNSKDVKMSPQSFRLTGTERCDMDEVKGKKRFPSDHFGIQFELKVELRKKEVIDLSDDDD</sequence>
<dbReference type="PROSITE" id="PS00108">
    <property type="entry name" value="PROTEIN_KINASE_ST"/>
    <property type="match status" value="1"/>
</dbReference>
<dbReference type="InterPro" id="IPR005135">
    <property type="entry name" value="Endo/exonuclease/phosphatase"/>
</dbReference>
<dbReference type="GO" id="GO:0005524">
    <property type="term" value="F:ATP binding"/>
    <property type="evidence" value="ECO:0007669"/>
    <property type="project" value="UniProtKB-UniRule"/>
</dbReference>
<evidence type="ECO:0000313" key="13">
    <source>
        <dbReference type="Proteomes" id="UP000541610"/>
    </source>
</evidence>
<dbReference type="PROSITE" id="PS50011">
    <property type="entry name" value="PROTEIN_KINASE_DOM"/>
    <property type="match status" value="1"/>
</dbReference>
<comment type="caution">
    <text evidence="12">The sequence shown here is derived from an EMBL/GenBank/DDBJ whole genome shotgun (WGS) entry which is preliminary data.</text>
</comment>
<name>A0A7J6NFX3_PEROL</name>
<keyword evidence="1" id="KW-0723">Serine/threonine-protein kinase</keyword>
<dbReference type="Proteomes" id="UP000541610">
    <property type="component" value="Unassembled WGS sequence"/>
</dbReference>
<feature type="compositionally biased region" description="Basic and acidic residues" evidence="10">
    <location>
        <begin position="523"/>
        <end position="532"/>
    </location>
</feature>
<keyword evidence="4" id="KW-0418">Kinase</keyword>
<feature type="compositionally biased region" description="Basic and acidic residues" evidence="10">
    <location>
        <begin position="365"/>
        <end position="374"/>
    </location>
</feature>
<dbReference type="InterPro" id="IPR011009">
    <property type="entry name" value="Kinase-like_dom_sf"/>
</dbReference>
<dbReference type="GO" id="GO:0004674">
    <property type="term" value="F:protein serine/threonine kinase activity"/>
    <property type="evidence" value="ECO:0007669"/>
    <property type="project" value="UniProtKB-KW"/>
</dbReference>
<keyword evidence="2" id="KW-0808">Transferase</keyword>
<evidence type="ECO:0000256" key="9">
    <source>
        <dbReference type="PROSITE-ProRule" id="PRU10141"/>
    </source>
</evidence>
<accession>A0A7J6NFX3</accession>
<dbReference type="InterPro" id="IPR030616">
    <property type="entry name" value="Aur-like"/>
</dbReference>
<evidence type="ECO:0000256" key="7">
    <source>
        <dbReference type="PIRSR" id="PIRSR630616-2"/>
    </source>
</evidence>
<reference evidence="12 13" key="1">
    <citation type="submission" date="2020-04" db="EMBL/GenBank/DDBJ databases">
        <title>Perkinsus olseni comparative genomics.</title>
        <authorList>
            <person name="Bogema D.R."/>
        </authorList>
    </citation>
    <scope>NUCLEOTIDE SEQUENCE [LARGE SCALE GENOMIC DNA]</scope>
    <source>
        <strain evidence="12">00978-12</strain>
    </source>
</reference>
<dbReference type="InterPro" id="IPR000719">
    <property type="entry name" value="Prot_kinase_dom"/>
</dbReference>
<dbReference type="Pfam" id="PF00069">
    <property type="entry name" value="Pkinase"/>
    <property type="match status" value="1"/>
</dbReference>
<dbReference type="CDD" id="cd09080">
    <property type="entry name" value="TDP2"/>
    <property type="match status" value="1"/>
</dbReference>
<dbReference type="OrthoDB" id="9975959at2759"/>
<evidence type="ECO:0000259" key="11">
    <source>
        <dbReference type="PROSITE" id="PS50011"/>
    </source>
</evidence>
<evidence type="ECO:0000256" key="3">
    <source>
        <dbReference type="ARBA" id="ARBA00022741"/>
    </source>
</evidence>
<dbReference type="EMBL" id="JABANP010000474">
    <property type="protein sequence ID" value="KAF4681921.1"/>
    <property type="molecule type" value="Genomic_DNA"/>
</dbReference>
<feature type="region of interest" description="Disordered" evidence="10">
    <location>
        <begin position="447"/>
        <end position="472"/>
    </location>
</feature>
<dbReference type="Gene3D" id="1.10.510.10">
    <property type="entry name" value="Transferase(Phosphotransferase) domain 1"/>
    <property type="match status" value="1"/>
</dbReference>
<feature type="binding site" evidence="7">
    <location>
        <begin position="149"/>
        <end position="150"/>
    </location>
    <ligand>
        <name>ATP</name>
        <dbReference type="ChEBI" id="CHEBI:30616"/>
    </ligand>
</feature>
<dbReference type="SUPFAM" id="SSF56219">
    <property type="entry name" value="DNase I-like"/>
    <property type="match status" value="1"/>
</dbReference>
<dbReference type="InterPro" id="IPR008271">
    <property type="entry name" value="Ser/Thr_kinase_AS"/>
</dbReference>
<gene>
    <name evidence="12" type="primary">TDP2_3</name>
    <name evidence="12" type="ORF">FOZ60_011362</name>
</gene>
<dbReference type="SUPFAM" id="SSF56112">
    <property type="entry name" value="Protein kinase-like (PK-like)"/>
    <property type="match status" value="1"/>
</dbReference>
<feature type="binding site" evidence="7">
    <location>
        <position position="190"/>
    </location>
    <ligand>
        <name>ATP</name>
        <dbReference type="ChEBI" id="CHEBI:30616"/>
    </ligand>
</feature>
<evidence type="ECO:0000256" key="6">
    <source>
        <dbReference type="PIRSR" id="PIRSR630616-1"/>
    </source>
</evidence>
<dbReference type="Gene3D" id="3.60.10.10">
    <property type="entry name" value="Endonuclease/exonuclease/phosphatase"/>
    <property type="match status" value="1"/>
</dbReference>
<keyword evidence="5 7" id="KW-0067">ATP-binding</keyword>
<proteinExistence type="predicted"/>
<feature type="region of interest" description="Disordered" evidence="10">
    <location>
        <begin position="332"/>
        <end position="382"/>
    </location>
</feature>
<feature type="cross-link" description="Glycyl lysine isopeptide (Lys-Gly) (interchain with G-Cter in SUMO2)" evidence="8">
    <location>
        <position position="147"/>
    </location>
</feature>
<evidence type="ECO:0000256" key="4">
    <source>
        <dbReference type="ARBA" id="ARBA00022777"/>
    </source>
</evidence>
<protein>
    <submittedName>
        <fullName evidence="12">Tyrosyl-DNA phosphodiesterase 2</fullName>
    </submittedName>
</protein>
<dbReference type="AlphaFoldDB" id="A0A7J6NFX3"/>
<keyword evidence="3 7" id="KW-0547">Nucleotide-binding</keyword>
<feature type="binding site" evidence="7 9">
    <location>
        <position position="54"/>
    </location>
    <ligand>
        <name>ATP</name>
        <dbReference type="ChEBI" id="CHEBI:30616"/>
    </ligand>
</feature>
<dbReference type="InterPro" id="IPR017441">
    <property type="entry name" value="Protein_kinase_ATP_BS"/>
</dbReference>
<dbReference type="SMART" id="SM00220">
    <property type="entry name" value="S_TKc"/>
    <property type="match status" value="1"/>
</dbReference>